<dbReference type="PATRIC" id="fig|749414.3.peg.2192"/>
<dbReference type="InterPro" id="IPR045431">
    <property type="entry name" value="EAD2"/>
</dbReference>
<feature type="domain" description="Effector-associated" evidence="1">
    <location>
        <begin position="3"/>
        <end position="47"/>
    </location>
</feature>
<dbReference type="HOGENOM" id="CLU_3048285_0_0_11"/>
<evidence type="ECO:0000259" key="1">
    <source>
        <dbReference type="Pfam" id="PF19956"/>
    </source>
</evidence>
<keyword evidence="3" id="KW-1185">Reference proteome</keyword>
<name>D7BT26_STRBB</name>
<protein>
    <recommendedName>
        <fullName evidence="1">Effector-associated domain-containing protein</fullName>
    </recommendedName>
</protein>
<dbReference type="KEGG" id="sbh:SBI_02120"/>
<dbReference type="STRING" id="749414.SBI_02120"/>
<dbReference type="Pfam" id="PF19956">
    <property type="entry name" value="EAD2"/>
    <property type="match status" value="1"/>
</dbReference>
<accession>D7BT26</accession>
<evidence type="ECO:0000313" key="2">
    <source>
        <dbReference type="EMBL" id="ADI05241.1"/>
    </source>
</evidence>
<proteinExistence type="predicted"/>
<evidence type="ECO:0000313" key="3">
    <source>
        <dbReference type="Proteomes" id="UP000000377"/>
    </source>
</evidence>
<dbReference type="Proteomes" id="UP000000377">
    <property type="component" value="Chromosome"/>
</dbReference>
<gene>
    <name evidence="2" type="ordered locus">SBI_02120</name>
</gene>
<reference evidence="2 3" key="1">
    <citation type="journal article" date="2010" name="J. Bacteriol.">
        <title>Genome sequence of the milbemycin-producing bacterium Streptomyces bingchenggensis.</title>
        <authorList>
            <person name="Wang X.J."/>
            <person name="Yan Y.J."/>
            <person name="Zhang B."/>
            <person name="An J."/>
            <person name="Wang J.J."/>
            <person name="Tian J."/>
            <person name="Jiang L."/>
            <person name="Chen Y.H."/>
            <person name="Huang S.X."/>
            <person name="Yin M."/>
            <person name="Zhang J."/>
            <person name="Gao A.L."/>
            <person name="Liu C.X."/>
            <person name="Zhu Z.X."/>
            <person name="Xiang W.S."/>
        </authorList>
    </citation>
    <scope>NUCLEOTIDE SEQUENCE [LARGE SCALE GENOMIC DNA]</scope>
    <source>
        <strain evidence="2 3">BCW-1</strain>
    </source>
</reference>
<dbReference type="AlphaFoldDB" id="D7BT26"/>
<sequence length="54" mass="5707">MARQSASRAEALPLLRTCEAYGAWTQLADVLAIIAPDAPATAELIAWLKLLGPS</sequence>
<organism evidence="2 3">
    <name type="scientific">Streptomyces bingchenggensis (strain BCW-1)</name>
    <dbReference type="NCBI Taxonomy" id="749414"/>
    <lineage>
        <taxon>Bacteria</taxon>
        <taxon>Bacillati</taxon>
        <taxon>Actinomycetota</taxon>
        <taxon>Actinomycetes</taxon>
        <taxon>Kitasatosporales</taxon>
        <taxon>Streptomycetaceae</taxon>
        <taxon>Streptomyces</taxon>
    </lineage>
</organism>
<dbReference type="EMBL" id="CP002047">
    <property type="protein sequence ID" value="ADI05241.1"/>
    <property type="molecule type" value="Genomic_DNA"/>
</dbReference>